<dbReference type="AlphaFoldDB" id="A0AAV4MVC4"/>
<keyword evidence="3" id="KW-1185">Reference proteome</keyword>
<dbReference type="PRINTS" id="PR00625">
    <property type="entry name" value="JDOMAIN"/>
</dbReference>
<evidence type="ECO:0000313" key="3">
    <source>
        <dbReference type="Proteomes" id="UP001054945"/>
    </source>
</evidence>
<dbReference type="PROSITE" id="PS50076">
    <property type="entry name" value="DNAJ_2"/>
    <property type="match status" value="1"/>
</dbReference>
<dbReference type="SMART" id="SM00271">
    <property type="entry name" value="DnaJ"/>
    <property type="match status" value="1"/>
</dbReference>
<proteinExistence type="predicted"/>
<gene>
    <name evidence="2" type="ORF">CEXT_1371</name>
</gene>
<dbReference type="PANTHER" id="PTHR44873">
    <property type="entry name" value="DNAJ HOMOLOG SUBFAMILY C MEMBER 30, MITOCHONDRIAL"/>
    <property type="match status" value="1"/>
</dbReference>
<protein>
    <recommendedName>
        <fullName evidence="1">J domain-containing protein</fullName>
    </recommendedName>
</protein>
<sequence>MTYCRLFSSQVKNYYDVLGIKPDSTDEEVKNAYYALSKIHHPDRNVGNESAGAKILDVNEAFEVLGNKSRREEYDKKLFPALNIIKKKPPGKIYDHPEYYNPDIYEKKIFRKARNINCTYEQYKKHSKGVERKKKKHLTQRCVYEKYHGTKQISKNFFK</sequence>
<dbReference type="InterPro" id="IPR053025">
    <property type="entry name" value="Mito_ATP_Synthase-Asso"/>
</dbReference>
<dbReference type="EMBL" id="BPLR01002533">
    <property type="protein sequence ID" value="GIX74849.1"/>
    <property type="molecule type" value="Genomic_DNA"/>
</dbReference>
<dbReference type="InterPro" id="IPR001623">
    <property type="entry name" value="DnaJ_domain"/>
</dbReference>
<reference evidence="2 3" key="1">
    <citation type="submission" date="2021-06" db="EMBL/GenBank/DDBJ databases">
        <title>Caerostris extrusa draft genome.</title>
        <authorList>
            <person name="Kono N."/>
            <person name="Arakawa K."/>
        </authorList>
    </citation>
    <scope>NUCLEOTIDE SEQUENCE [LARGE SCALE GENOMIC DNA]</scope>
</reference>
<feature type="domain" description="J" evidence="1">
    <location>
        <begin position="13"/>
        <end position="78"/>
    </location>
</feature>
<organism evidence="2 3">
    <name type="scientific">Caerostris extrusa</name>
    <name type="common">Bark spider</name>
    <name type="synonym">Caerostris bankana</name>
    <dbReference type="NCBI Taxonomy" id="172846"/>
    <lineage>
        <taxon>Eukaryota</taxon>
        <taxon>Metazoa</taxon>
        <taxon>Ecdysozoa</taxon>
        <taxon>Arthropoda</taxon>
        <taxon>Chelicerata</taxon>
        <taxon>Arachnida</taxon>
        <taxon>Araneae</taxon>
        <taxon>Araneomorphae</taxon>
        <taxon>Entelegynae</taxon>
        <taxon>Araneoidea</taxon>
        <taxon>Araneidae</taxon>
        <taxon>Caerostris</taxon>
    </lineage>
</organism>
<dbReference type="Gene3D" id="1.10.287.110">
    <property type="entry name" value="DnaJ domain"/>
    <property type="match status" value="1"/>
</dbReference>
<dbReference type="SUPFAM" id="SSF46565">
    <property type="entry name" value="Chaperone J-domain"/>
    <property type="match status" value="1"/>
</dbReference>
<name>A0AAV4MVC4_CAEEX</name>
<dbReference type="Pfam" id="PF00226">
    <property type="entry name" value="DnaJ"/>
    <property type="match status" value="1"/>
</dbReference>
<evidence type="ECO:0000313" key="2">
    <source>
        <dbReference type="EMBL" id="GIX74849.1"/>
    </source>
</evidence>
<dbReference type="CDD" id="cd06257">
    <property type="entry name" value="DnaJ"/>
    <property type="match status" value="1"/>
</dbReference>
<dbReference type="Proteomes" id="UP001054945">
    <property type="component" value="Unassembled WGS sequence"/>
</dbReference>
<accession>A0AAV4MVC4</accession>
<dbReference type="PANTHER" id="PTHR44873:SF1">
    <property type="entry name" value="DNAJ HOMOLOG SUBFAMILY C MEMBER 30, MITOCHONDRIAL"/>
    <property type="match status" value="1"/>
</dbReference>
<comment type="caution">
    <text evidence="2">The sequence shown here is derived from an EMBL/GenBank/DDBJ whole genome shotgun (WGS) entry which is preliminary data.</text>
</comment>
<dbReference type="InterPro" id="IPR036869">
    <property type="entry name" value="J_dom_sf"/>
</dbReference>
<evidence type="ECO:0000259" key="1">
    <source>
        <dbReference type="PROSITE" id="PS50076"/>
    </source>
</evidence>